<evidence type="ECO:0000313" key="3">
    <source>
        <dbReference type="Proteomes" id="UP000078540"/>
    </source>
</evidence>
<keyword evidence="1" id="KW-0732">Signal</keyword>
<dbReference type="AlphaFoldDB" id="A0A195B4W2"/>
<dbReference type="Proteomes" id="UP000078540">
    <property type="component" value="Unassembled WGS sequence"/>
</dbReference>
<gene>
    <name evidence="2" type="ORF">ALC53_10384</name>
</gene>
<protein>
    <recommendedName>
        <fullName evidence="4">Secreted protein</fullName>
    </recommendedName>
</protein>
<accession>A0A195B4W2</accession>
<organism evidence="2 3">
    <name type="scientific">Atta colombica</name>
    <dbReference type="NCBI Taxonomy" id="520822"/>
    <lineage>
        <taxon>Eukaryota</taxon>
        <taxon>Metazoa</taxon>
        <taxon>Ecdysozoa</taxon>
        <taxon>Arthropoda</taxon>
        <taxon>Hexapoda</taxon>
        <taxon>Insecta</taxon>
        <taxon>Pterygota</taxon>
        <taxon>Neoptera</taxon>
        <taxon>Endopterygota</taxon>
        <taxon>Hymenoptera</taxon>
        <taxon>Apocrita</taxon>
        <taxon>Aculeata</taxon>
        <taxon>Formicoidea</taxon>
        <taxon>Formicidae</taxon>
        <taxon>Myrmicinae</taxon>
        <taxon>Atta</taxon>
    </lineage>
</organism>
<dbReference type="EMBL" id="KQ976618">
    <property type="protein sequence ID" value="KYM79219.1"/>
    <property type="molecule type" value="Genomic_DNA"/>
</dbReference>
<reference evidence="2 3" key="1">
    <citation type="submission" date="2015-09" db="EMBL/GenBank/DDBJ databases">
        <title>Atta colombica WGS genome.</title>
        <authorList>
            <person name="Nygaard S."/>
            <person name="Hu H."/>
            <person name="Boomsma J."/>
            <person name="Zhang G."/>
        </authorList>
    </citation>
    <scope>NUCLEOTIDE SEQUENCE [LARGE SCALE GENOMIC DNA]</scope>
    <source>
        <strain evidence="2">Treedump-2</strain>
        <tissue evidence="2">Whole body</tissue>
    </source>
</reference>
<name>A0A195B4W2_9HYME</name>
<evidence type="ECO:0000256" key="1">
    <source>
        <dbReference type="SAM" id="SignalP"/>
    </source>
</evidence>
<feature type="signal peptide" evidence="1">
    <location>
        <begin position="1"/>
        <end position="20"/>
    </location>
</feature>
<keyword evidence="3" id="KW-1185">Reference proteome</keyword>
<evidence type="ECO:0000313" key="2">
    <source>
        <dbReference type="EMBL" id="KYM79219.1"/>
    </source>
</evidence>
<sequence length="107" mass="12051">MAWFFVTSVWWLIASRQLASIDQEGCDQLSSERAPSEARHNRSSIAITGLWLIRRSPREGRFPGAARERGLVSGDIRGLRRGNGGRELCAELDRARRGPASTFIRLR</sequence>
<evidence type="ECO:0008006" key="4">
    <source>
        <dbReference type="Google" id="ProtNLM"/>
    </source>
</evidence>
<feature type="chain" id="PRO_5008269298" description="Secreted protein" evidence="1">
    <location>
        <begin position="21"/>
        <end position="107"/>
    </location>
</feature>
<proteinExistence type="predicted"/>